<protein>
    <submittedName>
        <fullName evidence="2">Uncharacterized protein</fullName>
    </submittedName>
</protein>
<evidence type="ECO:0000256" key="1">
    <source>
        <dbReference type="SAM" id="Phobius"/>
    </source>
</evidence>
<keyword evidence="3" id="KW-1185">Reference proteome</keyword>
<organism evidence="2 3">
    <name type="scientific">Acaryochloris marina (strain MBIC 11017)</name>
    <dbReference type="NCBI Taxonomy" id="329726"/>
    <lineage>
        <taxon>Bacteria</taxon>
        <taxon>Bacillati</taxon>
        <taxon>Cyanobacteriota</taxon>
        <taxon>Cyanophyceae</taxon>
        <taxon>Acaryochloridales</taxon>
        <taxon>Acaryochloridaceae</taxon>
        <taxon>Acaryochloris</taxon>
    </lineage>
</organism>
<proteinExistence type="predicted"/>
<accession>B0CG64</accession>
<keyword evidence="1" id="KW-1133">Transmembrane helix</keyword>
<reference evidence="2 3" key="1">
    <citation type="journal article" date="2008" name="Proc. Natl. Acad. Sci. U.S.A.">
        <title>Niche adaptation and genome expansion in the chlorophyll d-producing cyanobacterium Acaryochloris marina.</title>
        <authorList>
            <person name="Swingley W.D."/>
            <person name="Chen M."/>
            <person name="Cheung P.C."/>
            <person name="Conrad A.L."/>
            <person name="Dejesa L.C."/>
            <person name="Hao J."/>
            <person name="Honchak B.M."/>
            <person name="Karbach L.E."/>
            <person name="Kurdoglu A."/>
            <person name="Lahiri S."/>
            <person name="Mastrian S.D."/>
            <person name="Miyashita H."/>
            <person name="Page L."/>
            <person name="Ramakrishna P."/>
            <person name="Satoh S."/>
            <person name="Sattley W.M."/>
            <person name="Shimada Y."/>
            <person name="Taylor H.L."/>
            <person name="Tomo T."/>
            <person name="Tsuchiya T."/>
            <person name="Wang Z.T."/>
            <person name="Raymond J."/>
            <person name="Mimuro M."/>
            <person name="Blankenship R.E."/>
            <person name="Touchman J.W."/>
        </authorList>
    </citation>
    <scope>NUCLEOTIDE SEQUENCE [LARGE SCALE GENOMIC DNA]</scope>
    <source>
        <strain evidence="3">MBIC 11017</strain>
    </source>
</reference>
<gene>
    <name evidence="2" type="ordered locus">AM1_5670</name>
</gene>
<name>B0CG64_ACAM1</name>
<feature type="transmembrane region" description="Helical" evidence="1">
    <location>
        <begin position="12"/>
        <end position="32"/>
    </location>
</feature>
<keyword evidence="1" id="KW-0472">Membrane</keyword>
<dbReference type="STRING" id="329726.AM1_5670"/>
<evidence type="ECO:0000313" key="3">
    <source>
        <dbReference type="Proteomes" id="UP000000268"/>
    </source>
</evidence>
<keyword evidence="1" id="KW-0812">Transmembrane</keyword>
<dbReference type="Proteomes" id="UP000000268">
    <property type="component" value="Chromosome"/>
</dbReference>
<dbReference type="KEGG" id="amr:AM1_5670"/>
<dbReference type="HOGENOM" id="CLU_3283140_0_0_3"/>
<evidence type="ECO:0000313" key="2">
    <source>
        <dbReference type="EMBL" id="ABW30617.1"/>
    </source>
</evidence>
<dbReference type="EMBL" id="CP000828">
    <property type="protein sequence ID" value="ABW30617.1"/>
    <property type="molecule type" value="Genomic_DNA"/>
</dbReference>
<sequence>MVLLDTLRILGHASAITLMMFFMMWLSGAFAGTNRFQKQS</sequence>
<dbReference type="AlphaFoldDB" id="B0CG64"/>